<reference evidence="1" key="1">
    <citation type="submission" date="2015-07" db="EMBL/GenBank/DDBJ databases">
        <title>MeaNS - Measles Nucleotide Surveillance Program.</title>
        <authorList>
            <person name="Tran T."/>
            <person name="Druce J."/>
        </authorList>
    </citation>
    <scope>NUCLEOTIDE SEQUENCE</scope>
    <source>
        <strain evidence="1">UCB-OBI-ISO-001</strain>
        <tissue evidence="1">Gonad</tissue>
    </source>
</reference>
<sequence length="72" mass="8445">MRKGSIIVMMMSDTCNGVNKTHANNVHCAPKKNKWTKTGQQSYLILIFFFLFEKRQVLLNSNRSVRNKNYIH</sequence>
<proteinExistence type="predicted"/>
<gene>
    <name evidence="1" type="ORF">OCBIM_22027952mg</name>
</gene>
<organism evidence="1">
    <name type="scientific">Octopus bimaculoides</name>
    <name type="common">California two-spotted octopus</name>
    <dbReference type="NCBI Taxonomy" id="37653"/>
    <lineage>
        <taxon>Eukaryota</taxon>
        <taxon>Metazoa</taxon>
        <taxon>Spiralia</taxon>
        <taxon>Lophotrochozoa</taxon>
        <taxon>Mollusca</taxon>
        <taxon>Cephalopoda</taxon>
        <taxon>Coleoidea</taxon>
        <taxon>Octopodiformes</taxon>
        <taxon>Octopoda</taxon>
        <taxon>Incirrata</taxon>
        <taxon>Octopodidae</taxon>
        <taxon>Octopus</taxon>
    </lineage>
</organism>
<dbReference type="AlphaFoldDB" id="A0A0L8GUV2"/>
<dbReference type="EMBL" id="KQ420409">
    <property type="protein sequence ID" value="KOF80395.1"/>
    <property type="molecule type" value="Genomic_DNA"/>
</dbReference>
<evidence type="ECO:0000313" key="1">
    <source>
        <dbReference type="EMBL" id="KOF80395.1"/>
    </source>
</evidence>
<accession>A0A0L8GUV2</accession>
<name>A0A0L8GUV2_OCTBM</name>
<protein>
    <submittedName>
        <fullName evidence="1">Uncharacterized protein</fullName>
    </submittedName>
</protein>